<dbReference type="Proteomes" id="UP000243459">
    <property type="component" value="Chromosome 3"/>
</dbReference>
<dbReference type="EMBL" id="CM007383">
    <property type="protein sequence ID" value="ONK74369.1"/>
    <property type="molecule type" value="Genomic_DNA"/>
</dbReference>
<evidence type="ECO:0000256" key="1">
    <source>
        <dbReference type="SAM" id="Coils"/>
    </source>
</evidence>
<accession>A0A5P1FC01</accession>
<organism evidence="2 3">
    <name type="scientific">Asparagus officinalis</name>
    <name type="common">Garden asparagus</name>
    <dbReference type="NCBI Taxonomy" id="4686"/>
    <lineage>
        <taxon>Eukaryota</taxon>
        <taxon>Viridiplantae</taxon>
        <taxon>Streptophyta</taxon>
        <taxon>Embryophyta</taxon>
        <taxon>Tracheophyta</taxon>
        <taxon>Spermatophyta</taxon>
        <taxon>Magnoliopsida</taxon>
        <taxon>Liliopsida</taxon>
        <taxon>Asparagales</taxon>
        <taxon>Asparagaceae</taxon>
        <taxon>Asparagoideae</taxon>
        <taxon>Asparagus</taxon>
    </lineage>
</organism>
<proteinExistence type="predicted"/>
<protein>
    <submittedName>
        <fullName evidence="2">Uncharacterized protein</fullName>
    </submittedName>
</protein>
<dbReference type="AlphaFoldDB" id="A0A5P1FC01"/>
<sequence length="213" mass="25386">MSLARLEYLFPHRITDIGEEEWEKMRKYLIGTLGVGSRYGQEPDPEHRFEPDHHLDIRRTVLVSRRIQSKVVVQFWLPQDEEYLQGVHDNSLHHSIHKYFIQSALVENELYDRMEWVWTIYLKLLEEITSLRAYRGADSGRTAKTPVPTKIYMLTRELQESERKARRIEEALQERDRDVALAEMEKDGAVYARRRLDKEHEELVKLQGEFAHL</sequence>
<feature type="coiled-coil region" evidence="1">
    <location>
        <begin position="151"/>
        <end position="178"/>
    </location>
</feature>
<gene>
    <name evidence="2" type="ORF">A4U43_C03F5520</name>
</gene>
<reference evidence="3" key="1">
    <citation type="journal article" date="2017" name="Nat. Commun.">
        <title>The asparagus genome sheds light on the origin and evolution of a young Y chromosome.</title>
        <authorList>
            <person name="Harkess A."/>
            <person name="Zhou J."/>
            <person name="Xu C."/>
            <person name="Bowers J.E."/>
            <person name="Van der Hulst R."/>
            <person name="Ayyampalayam S."/>
            <person name="Mercati F."/>
            <person name="Riccardi P."/>
            <person name="McKain M.R."/>
            <person name="Kakrana A."/>
            <person name="Tang H."/>
            <person name="Ray J."/>
            <person name="Groenendijk J."/>
            <person name="Arikit S."/>
            <person name="Mathioni S.M."/>
            <person name="Nakano M."/>
            <person name="Shan H."/>
            <person name="Telgmann-Rauber A."/>
            <person name="Kanno A."/>
            <person name="Yue Z."/>
            <person name="Chen H."/>
            <person name="Li W."/>
            <person name="Chen Y."/>
            <person name="Xu X."/>
            <person name="Zhang Y."/>
            <person name="Luo S."/>
            <person name="Chen H."/>
            <person name="Gao J."/>
            <person name="Mao Z."/>
            <person name="Pires J.C."/>
            <person name="Luo M."/>
            <person name="Kudrna D."/>
            <person name="Wing R.A."/>
            <person name="Meyers B.C."/>
            <person name="Yi K."/>
            <person name="Kong H."/>
            <person name="Lavrijsen P."/>
            <person name="Sunseri F."/>
            <person name="Falavigna A."/>
            <person name="Ye Y."/>
            <person name="Leebens-Mack J.H."/>
            <person name="Chen G."/>
        </authorList>
    </citation>
    <scope>NUCLEOTIDE SEQUENCE [LARGE SCALE GENOMIC DNA]</scope>
    <source>
        <strain evidence="3">cv. DH0086</strain>
    </source>
</reference>
<keyword evidence="3" id="KW-1185">Reference proteome</keyword>
<dbReference type="Gramene" id="ONK74369">
    <property type="protein sequence ID" value="ONK74369"/>
    <property type="gene ID" value="A4U43_C03F5520"/>
</dbReference>
<keyword evidence="1" id="KW-0175">Coiled coil</keyword>
<name>A0A5P1FC01_ASPOF</name>
<evidence type="ECO:0000313" key="2">
    <source>
        <dbReference type="EMBL" id="ONK74369.1"/>
    </source>
</evidence>
<evidence type="ECO:0000313" key="3">
    <source>
        <dbReference type="Proteomes" id="UP000243459"/>
    </source>
</evidence>